<protein>
    <submittedName>
        <fullName evidence="1">Uncharacterized protein</fullName>
    </submittedName>
</protein>
<evidence type="ECO:0000313" key="1">
    <source>
        <dbReference type="EMBL" id="XBO47068.1"/>
    </source>
</evidence>
<name>A0AAU7K2Z0_9SPHI</name>
<reference evidence="1" key="1">
    <citation type="submission" date="2024-05" db="EMBL/GenBank/DDBJ databases">
        <authorList>
            <person name="Kim S."/>
            <person name="Heo J."/>
            <person name="Choi H."/>
            <person name="Choi Y."/>
            <person name="Kwon S.-W."/>
            <person name="Kim Y."/>
        </authorList>
    </citation>
    <scope>NUCLEOTIDE SEQUENCE</scope>
    <source>
        <strain evidence="1">KACC 23697</strain>
    </source>
</reference>
<proteinExistence type="predicted"/>
<sequence length="49" mass="5978">MMLKLYPLAEILLLVWFHEFRKIHFGRFNQLKSVDENANIVANKYVWIK</sequence>
<dbReference type="EMBL" id="CP157485">
    <property type="protein sequence ID" value="XBO47068.1"/>
    <property type="molecule type" value="Genomic_DNA"/>
</dbReference>
<organism evidence="1">
    <name type="scientific">Pedobacter sp. KACC 23697</name>
    <dbReference type="NCBI Taxonomy" id="3149230"/>
    <lineage>
        <taxon>Bacteria</taxon>
        <taxon>Pseudomonadati</taxon>
        <taxon>Bacteroidota</taxon>
        <taxon>Sphingobacteriia</taxon>
        <taxon>Sphingobacteriales</taxon>
        <taxon>Sphingobacteriaceae</taxon>
        <taxon>Pedobacter</taxon>
    </lineage>
</organism>
<dbReference type="RefSeq" id="WP_406824534.1">
    <property type="nucleotide sequence ID" value="NZ_CP157485.1"/>
</dbReference>
<gene>
    <name evidence="1" type="ORF">ABEG20_17425</name>
</gene>
<accession>A0AAU7K2Z0</accession>
<dbReference type="AlphaFoldDB" id="A0AAU7K2Z0"/>